<evidence type="ECO:0000256" key="3">
    <source>
        <dbReference type="SAM" id="MobiDB-lite"/>
    </source>
</evidence>
<dbReference type="SMART" id="SM00543">
    <property type="entry name" value="MIF4G"/>
    <property type="match status" value="2"/>
</dbReference>
<protein>
    <submittedName>
        <fullName evidence="5">ARM repeat-containing protein</fullName>
    </submittedName>
</protein>
<keyword evidence="2" id="KW-0963">Cytoplasm</keyword>
<accession>A0A316Z0M1</accession>
<organism evidence="5 6">
    <name type="scientific">Tilletiopsis washingtonensis</name>
    <dbReference type="NCBI Taxonomy" id="58919"/>
    <lineage>
        <taxon>Eukaryota</taxon>
        <taxon>Fungi</taxon>
        <taxon>Dikarya</taxon>
        <taxon>Basidiomycota</taxon>
        <taxon>Ustilaginomycotina</taxon>
        <taxon>Exobasidiomycetes</taxon>
        <taxon>Entylomatales</taxon>
        <taxon>Entylomatales incertae sedis</taxon>
        <taxon>Tilletiopsis</taxon>
    </lineage>
</organism>
<dbReference type="Proteomes" id="UP000245946">
    <property type="component" value="Unassembled WGS sequence"/>
</dbReference>
<feature type="compositionally biased region" description="Acidic residues" evidence="3">
    <location>
        <begin position="947"/>
        <end position="967"/>
    </location>
</feature>
<reference evidence="5 6" key="1">
    <citation type="journal article" date="2018" name="Mol. Biol. Evol.">
        <title>Broad Genomic Sampling Reveals a Smut Pathogenic Ancestry of the Fungal Clade Ustilaginomycotina.</title>
        <authorList>
            <person name="Kijpornyongpan T."/>
            <person name="Mondo S.J."/>
            <person name="Barry K."/>
            <person name="Sandor L."/>
            <person name="Lee J."/>
            <person name="Lipzen A."/>
            <person name="Pangilinan J."/>
            <person name="LaButti K."/>
            <person name="Hainaut M."/>
            <person name="Henrissat B."/>
            <person name="Grigoriev I.V."/>
            <person name="Spatafora J.W."/>
            <person name="Aime M.C."/>
        </authorList>
    </citation>
    <scope>NUCLEOTIDE SEQUENCE [LARGE SCALE GENOMIC DNA]</scope>
    <source>
        <strain evidence="5 6">MCA 4186</strain>
    </source>
</reference>
<dbReference type="Gene3D" id="1.25.40.180">
    <property type="match status" value="3"/>
</dbReference>
<evidence type="ECO:0000313" key="6">
    <source>
        <dbReference type="Proteomes" id="UP000245946"/>
    </source>
</evidence>
<feature type="compositionally biased region" description="Low complexity" evidence="3">
    <location>
        <begin position="1004"/>
        <end position="1023"/>
    </location>
</feature>
<evidence type="ECO:0000256" key="2">
    <source>
        <dbReference type="ARBA" id="ARBA00022490"/>
    </source>
</evidence>
<dbReference type="InterPro" id="IPR003890">
    <property type="entry name" value="MIF4G-like_typ-3"/>
</dbReference>
<dbReference type="EMBL" id="KZ819313">
    <property type="protein sequence ID" value="PWN94488.1"/>
    <property type="molecule type" value="Genomic_DNA"/>
</dbReference>
<dbReference type="GO" id="GO:0003723">
    <property type="term" value="F:RNA binding"/>
    <property type="evidence" value="ECO:0007669"/>
    <property type="project" value="InterPro"/>
</dbReference>
<dbReference type="InterPro" id="IPR007193">
    <property type="entry name" value="Upf2/Nmd2_C"/>
</dbReference>
<name>A0A316Z0M1_9BASI</name>
<feature type="region of interest" description="Disordered" evidence="3">
    <location>
        <begin position="358"/>
        <end position="379"/>
    </location>
</feature>
<feature type="region of interest" description="Disordered" evidence="3">
    <location>
        <begin position="909"/>
        <end position="967"/>
    </location>
</feature>
<dbReference type="AlphaFoldDB" id="A0A316Z0M1"/>
<dbReference type="RefSeq" id="XP_025594767.1">
    <property type="nucleotide sequence ID" value="XM_025743658.1"/>
</dbReference>
<dbReference type="GO" id="GO:0035145">
    <property type="term" value="C:exon-exon junction complex"/>
    <property type="evidence" value="ECO:0007669"/>
    <property type="project" value="TreeGrafter"/>
</dbReference>
<dbReference type="GeneID" id="37271202"/>
<feature type="region of interest" description="Disordered" evidence="3">
    <location>
        <begin position="405"/>
        <end position="468"/>
    </location>
</feature>
<keyword evidence="6" id="KW-1185">Reference proteome</keyword>
<dbReference type="InterPro" id="IPR039762">
    <property type="entry name" value="Nmd2/UPF2"/>
</dbReference>
<dbReference type="Pfam" id="PF04050">
    <property type="entry name" value="Upf2"/>
    <property type="match status" value="1"/>
</dbReference>
<proteinExistence type="predicted"/>
<dbReference type="STRING" id="58919.A0A316Z0M1"/>
<gene>
    <name evidence="5" type="ORF">FA09DRAFT_332954</name>
</gene>
<comment type="subcellular location">
    <subcellularLocation>
        <location evidence="1">Cytoplasm</location>
    </subcellularLocation>
</comment>
<dbReference type="PANTHER" id="PTHR12839:SF7">
    <property type="entry name" value="REGULATOR OF NONSENSE TRANSCRIPTS 2"/>
    <property type="match status" value="1"/>
</dbReference>
<feature type="compositionally biased region" description="Basic and acidic residues" evidence="3">
    <location>
        <begin position="933"/>
        <end position="946"/>
    </location>
</feature>
<evidence type="ECO:0000313" key="5">
    <source>
        <dbReference type="EMBL" id="PWN94488.1"/>
    </source>
</evidence>
<dbReference type="GO" id="GO:0000184">
    <property type="term" value="P:nuclear-transcribed mRNA catabolic process, nonsense-mediated decay"/>
    <property type="evidence" value="ECO:0007669"/>
    <property type="project" value="InterPro"/>
</dbReference>
<dbReference type="InterPro" id="IPR006311">
    <property type="entry name" value="TAT_signal"/>
</dbReference>
<dbReference type="Gene3D" id="4.10.80.160">
    <property type="match status" value="1"/>
</dbReference>
<dbReference type="FunFam" id="1.25.40.180:FF:000037">
    <property type="entry name" value="Nonsense-mediated mRNA decay factor (Upf2)"/>
    <property type="match status" value="1"/>
</dbReference>
<dbReference type="PANTHER" id="PTHR12839">
    <property type="entry name" value="NONSENSE-MEDIATED MRNA DECAY PROTEIN 2 UP-FRAMESHIFT SUPPRESSOR 2"/>
    <property type="match status" value="1"/>
</dbReference>
<sequence length="1141" mass="125368">MSAAPSAPAAARLERERRRHALRAANAALWSAGAGAREAPAAADAGLKKNTAYIKRLRAGVGAEARDALLRDMPGLRLEKYVEELVGALPEGLARCAKEKDVAAAGEILSAFHARFAPADFALPLSALFAAQLAPPNRTALAALPAEARERDEAARVVRQKTLLRVAAEGAVIELLRGEVSRKEAKEAAEDKEAGAEWLYGILRELLASDREHANVPLLIALLKGLGPTLLGTASAAKGMADSAAETSIAAAPGPPALLSSEMQARFQKLCETYFSTLAKRIVKDYTRLQDQDKRNHEAYIRSGEIFEDRQQSYERMTKTFERMHELGKSLSDLIGVALPTLSESKARGIGLNVNLDSRSALPDARGDEEFASGKSPWEDEDTRRFYEDVVDLGEMVPSSLLGGAVPVQDAWGNEEGEKGPEGEKGSNGSKPTSPALSAKALPTSPELGTDEEPKEATALSAAPADEALSSGPAAQLGALLARLPEMTNRTMIDSAAVEFAFLNSKAARKRLVKHLGAVSRNRSDLLPYYARLTAAINRYCPDVGAGVVAILEEEFRYLQRKRNVDLAETRGKNMRFIAELTKFRVMPMYAIFHCFKVCLDDFAGPNVENLATLLEACGRFLLRTSETSERMRSMLEMLRRKRAAQNLDHRQVMLLDNAYYQCNPPERDAVASKVRTPLELYIRHLIYDVLSKRTLERVLKQLRKLDWHDADVVQWLREAFTRPWRIKFSNVHLLAILTHDLQTYHPDFSVAVVDATCEQVRAGMEANIFKLNQRRVATIAYLGELYNYRLVSSSVIFDQLWSLTTFGHAGGCPLPGQVSRLDAPDDYFRLRLICTLLDTCGQCFDRGALRRRLDDFLVWLNLYVLSKEQPLPMDSDFMLLDTLEALRPSFVLVRSVEQAARAVDDMVAAQRAAHPEPEADVLHDEMDDDESDATHSADDGLPRVGDDEEGDGSSSEDEDDADEPAAELEQEADMGRHIAHDGGDEAEAEAEDDFARELAKMLAESAGPAAGSGGPAAATARAQQKGLFDAGLPFIRRGQQQPPPQEAAAPDAPPSHMRFSLLSRKGNKQQTHDVQVPLDAAIAINTLSKQQREAAERQQLKKLVLSYEGREEVREDAAKRKSLEQSLKARGIKLTYADKG</sequence>
<evidence type="ECO:0000259" key="4">
    <source>
        <dbReference type="SMART" id="SM00543"/>
    </source>
</evidence>
<dbReference type="InterPro" id="IPR016024">
    <property type="entry name" value="ARM-type_fold"/>
</dbReference>
<dbReference type="PROSITE" id="PS51318">
    <property type="entry name" value="TAT"/>
    <property type="match status" value="1"/>
</dbReference>
<dbReference type="GO" id="GO:0005737">
    <property type="term" value="C:cytoplasm"/>
    <property type="evidence" value="ECO:0007669"/>
    <property type="project" value="UniProtKB-SubCell"/>
</dbReference>
<feature type="domain" description="MIF4G" evidence="4">
    <location>
        <begin position="681"/>
        <end position="890"/>
    </location>
</feature>
<feature type="compositionally biased region" description="Basic and acidic residues" evidence="3">
    <location>
        <begin position="416"/>
        <end position="425"/>
    </location>
</feature>
<dbReference type="Pfam" id="PF02854">
    <property type="entry name" value="MIF4G"/>
    <property type="match status" value="2"/>
</dbReference>
<dbReference type="OrthoDB" id="27832at2759"/>
<evidence type="ECO:0000256" key="1">
    <source>
        <dbReference type="ARBA" id="ARBA00004496"/>
    </source>
</evidence>
<feature type="region of interest" description="Disordered" evidence="3">
    <location>
        <begin position="984"/>
        <end position="1060"/>
    </location>
</feature>
<dbReference type="SUPFAM" id="SSF48371">
    <property type="entry name" value="ARM repeat"/>
    <property type="match status" value="2"/>
</dbReference>
<feature type="compositionally biased region" description="Basic and acidic residues" evidence="3">
    <location>
        <begin position="914"/>
        <end position="925"/>
    </location>
</feature>
<feature type="domain" description="MIF4G" evidence="4">
    <location>
        <begin position="477"/>
        <end position="666"/>
    </location>
</feature>